<dbReference type="Proteomes" id="UP000789396">
    <property type="component" value="Unassembled WGS sequence"/>
</dbReference>
<gene>
    <name evidence="2" type="ORF">RFULGI_LOCUS7154</name>
</gene>
<name>A0A9N9GM15_9GLOM</name>
<evidence type="ECO:0000256" key="1">
    <source>
        <dbReference type="SAM" id="MobiDB-lite"/>
    </source>
</evidence>
<comment type="caution">
    <text evidence="2">The sequence shown here is derived from an EMBL/GenBank/DDBJ whole genome shotgun (WGS) entry which is preliminary data.</text>
</comment>
<organism evidence="2 3">
    <name type="scientific">Racocetra fulgida</name>
    <dbReference type="NCBI Taxonomy" id="60492"/>
    <lineage>
        <taxon>Eukaryota</taxon>
        <taxon>Fungi</taxon>
        <taxon>Fungi incertae sedis</taxon>
        <taxon>Mucoromycota</taxon>
        <taxon>Glomeromycotina</taxon>
        <taxon>Glomeromycetes</taxon>
        <taxon>Diversisporales</taxon>
        <taxon>Gigasporaceae</taxon>
        <taxon>Racocetra</taxon>
    </lineage>
</organism>
<dbReference type="InterPro" id="IPR012337">
    <property type="entry name" value="RNaseH-like_sf"/>
</dbReference>
<protein>
    <submittedName>
        <fullName evidence="2">10935_t:CDS:1</fullName>
    </submittedName>
</protein>
<dbReference type="EMBL" id="CAJVPZ010010046">
    <property type="protein sequence ID" value="CAG8615565.1"/>
    <property type="molecule type" value="Genomic_DNA"/>
</dbReference>
<dbReference type="OrthoDB" id="2428910at2759"/>
<evidence type="ECO:0000313" key="2">
    <source>
        <dbReference type="EMBL" id="CAG8615565.1"/>
    </source>
</evidence>
<feature type="compositionally biased region" description="Polar residues" evidence="1">
    <location>
        <begin position="1"/>
        <end position="42"/>
    </location>
</feature>
<dbReference type="AlphaFoldDB" id="A0A9N9GM15"/>
<proteinExistence type="predicted"/>
<dbReference type="SUPFAM" id="SSF53098">
    <property type="entry name" value="Ribonuclease H-like"/>
    <property type="match status" value="1"/>
</dbReference>
<keyword evidence="3" id="KW-1185">Reference proteome</keyword>
<feature type="region of interest" description="Disordered" evidence="1">
    <location>
        <begin position="1"/>
        <end position="82"/>
    </location>
</feature>
<sequence>MENSEPNISNSTSEVIENPEPNISNSTSEVIKNPEPNISDSLSAIIENPEPNISDSTSEIIEDSDNDTHTNKNKKKREINNKGDGHKGWECLYCNEQNPRASDMNMNSHLALSCKKVPLNIKQELLRKFPVPNQKRKTEIDIITGAQPRIDTKFQVINKMDSGQEELSILRNEITRFMINKGGLKSSVCSRWSSAYDCVQSVLNLEVCIKQILEDDNLALTLDLRKLVRNRQFWTNAEILAKILLPAKNAVKMVESKSTTTADVFLFLIQMATAINALEKNSLPEHIEFRKQCIKFYNKRWKEFDIKIYLLAYFLHPKYRGKDYVSDEDDLDEIIDCENLDANEIIDFNIFTQKPANEINYNNDIEAEGELDYDINEVINATINNAK</sequence>
<evidence type="ECO:0000313" key="3">
    <source>
        <dbReference type="Proteomes" id="UP000789396"/>
    </source>
</evidence>
<accession>A0A9N9GM15</accession>
<reference evidence="2" key="1">
    <citation type="submission" date="2021-06" db="EMBL/GenBank/DDBJ databases">
        <authorList>
            <person name="Kallberg Y."/>
            <person name="Tangrot J."/>
            <person name="Rosling A."/>
        </authorList>
    </citation>
    <scope>NUCLEOTIDE SEQUENCE</scope>
    <source>
        <strain evidence="2">IN212</strain>
    </source>
</reference>